<dbReference type="EMBL" id="SDKK01000013">
    <property type="protein sequence ID" value="TYC55271.1"/>
    <property type="molecule type" value="Genomic_DNA"/>
</dbReference>
<evidence type="ECO:0000313" key="1">
    <source>
        <dbReference type="EMBL" id="TYC55271.1"/>
    </source>
</evidence>
<evidence type="ECO:0000313" key="2">
    <source>
        <dbReference type="Proteomes" id="UP000389128"/>
    </source>
</evidence>
<gene>
    <name evidence="1" type="ORF">ETQ85_14750</name>
</gene>
<dbReference type="RefSeq" id="WP_148579838.1">
    <property type="nucleotide sequence ID" value="NZ_SDKK01000013.1"/>
</dbReference>
<accession>A0A6C2CMT2</accession>
<protein>
    <submittedName>
        <fullName evidence="1">Uncharacterized protein</fullName>
    </submittedName>
</protein>
<organism evidence="1 2">
    <name type="scientific">Zoogloea oleivorans</name>
    <dbReference type="NCBI Taxonomy" id="1552750"/>
    <lineage>
        <taxon>Bacteria</taxon>
        <taxon>Pseudomonadati</taxon>
        <taxon>Pseudomonadota</taxon>
        <taxon>Betaproteobacteria</taxon>
        <taxon>Rhodocyclales</taxon>
        <taxon>Zoogloeaceae</taxon>
        <taxon>Zoogloea</taxon>
    </lineage>
</organism>
<sequence>MNRLKPALKKFIPEMNRFESGFKLFKPAQQTVKTALKAFKPRRKGFAEMLNARNRAFNKFTFQINPLPVTDNRFKPLHRPLTPRAIPQGARHSQCR</sequence>
<dbReference type="AlphaFoldDB" id="A0A6C2CMT2"/>
<dbReference type="Proteomes" id="UP000389128">
    <property type="component" value="Unassembled WGS sequence"/>
</dbReference>
<comment type="caution">
    <text evidence="1">The sequence shown here is derived from an EMBL/GenBank/DDBJ whole genome shotgun (WGS) entry which is preliminary data.</text>
</comment>
<reference evidence="1 2" key="1">
    <citation type="submission" date="2019-01" db="EMBL/GenBank/DDBJ databases">
        <title>Zoogloea oleivorans genome sequencing and assembly.</title>
        <authorList>
            <person name="Tancsics A."/>
            <person name="Farkas M."/>
            <person name="Kriszt B."/>
            <person name="Maroti G."/>
            <person name="Horvath B."/>
        </authorList>
    </citation>
    <scope>NUCLEOTIDE SEQUENCE [LARGE SCALE GENOMIC DNA]</scope>
    <source>
        <strain evidence="1 2">Buc</strain>
    </source>
</reference>
<keyword evidence="2" id="KW-1185">Reference proteome</keyword>
<proteinExistence type="predicted"/>
<name>A0A6C2CMT2_9RHOO</name>